<dbReference type="AlphaFoldDB" id="A0A1Y2HE33"/>
<feature type="transmembrane region" description="Helical" evidence="1">
    <location>
        <begin position="142"/>
        <end position="164"/>
    </location>
</feature>
<name>A0A1Y2HE33_9FUNG</name>
<sequence>MSSANDSRRNRNNARRASCAITMPAAQALMPMGSSNCGEMPQQPQSHAQISQHRLSIASSALPIVSMPRSTGGSFSSGILAVPSLKRAASREKKCTRMKAIVSRIVLLTAIKFAFFGIFALVRFTPLVEGKVSVRVVDSFLLLTLKLVVAAATVGMTFVTRLVALRN</sequence>
<keyword evidence="1" id="KW-0472">Membrane</keyword>
<evidence type="ECO:0000313" key="2">
    <source>
        <dbReference type="EMBL" id="ORZ32809.1"/>
    </source>
</evidence>
<reference evidence="2 3" key="1">
    <citation type="submission" date="2016-07" db="EMBL/GenBank/DDBJ databases">
        <title>Pervasive Adenine N6-methylation of Active Genes in Fungi.</title>
        <authorList>
            <consortium name="DOE Joint Genome Institute"/>
            <person name="Mondo S.J."/>
            <person name="Dannebaum R.O."/>
            <person name="Kuo R.C."/>
            <person name="Labutti K."/>
            <person name="Haridas S."/>
            <person name="Kuo A."/>
            <person name="Salamov A."/>
            <person name="Ahrendt S.R."/>
            <person name="Lipzen A."/>
            <person name="Sullivan W."/>
            <person name="Andreopoulos W.B."/>
            <person name="Clum A."/>
            <person name="Lindquist E."/>
            <person name="Daum C."/>
            <person name="Ramamoorthy G.K."/>
            <person name="Gryganskyi A."/>
            <person name="Culley D."/>
            <person name="Magnuson J.K."/>
            <person name="James T.Y."/>
            <person name="O'Malley M.A."/>
            <person name="Stajich J.E."/>
            <person name="Spatafora J.W."/>
            <person name="Visel A."/>
            <person name="Grigoriev I.V."/>
        </authorList>
    </citation>
    <scope>NUCLEOTIDE SEQUENCE [LARGE SCALE GENOMIC DNA]</scope>
    <source>
        <strain evidence="2 3">PL171</strain>
    </source>
</reference>
<comment type="caution">
    <text evidence="2">The sequence shown here is derived from an EMBL/GenBank/DDBJ whole genome shotgun (WGS) entry which is preliminary data.</text>
</comment>
<feature type="transmembrane region" description="Helical" evidence="1">
    <location>
        <begin position="101"/>
        <end position="122"/>
    </location>
</feature>
<dbReference type="Proteomes" id="UP000193411">
    <property type="component" value="Unassembled WGS sequence"/>
</dbReference>
<gene>
    <name evidence="2" type="ORF">BCR44DRAFT_38175</name>
</gene>
<evidence type="ECO:0000313" key="3">
    <source>
        <dbReference type="Proteomes" id="UP000193411"/>
    </source>
</evidence>
<proteinExistence type="predicted"/>
<keyword evidence="3" id="KW-1185">Reference proteome</keyword>
<organism evidence="2 3">
    <name type="scientific">Catenaria anguillulae PL171</name>
    <dbReference type="NCBI Taxonomy" id="765915"/>
    <lineage>
        <taxon>Eukaryota</taxon>
        <taxon>Fungi</taxon>
        <taxon>Fungi incertae sedis</taxon>
        <taxon>Blastocladiomycota</taxon>
        <taxon>Blastocladiomycetes</taxon>
        <taxon>Blastocladiales</taxon>
        <taxon>Catenariaceae</taxon>
        <taxon>Catenaria</taxon>
    </lineage>
</organism>
<evidence type="ECO:0000256" key="1">
    <source>
        <dbReference type="SAM" id="Phobius"/>
    </source>
</evidence>
<keyword evidence="1" id="KW-1133">Transmembrane helix</keyword>
<protein>
    <submittedName>
        <fullName evidence="2">Uncharacterized protein</fullName>
    </submittedName>
</protein>
<keyword evidence="1" id="KW-0812">Transmembrane</keyword>
<accession>A0A1Y2HE33</accession>
<dbReference type="EMBL" id="MCFL01000041">
    <property type="protein sequence ID" value="ORZ32809.1"/>
    <property type="molecule type" value="Genomic_DNA"/>
</dbReference>